<dbReference type="EMBL" id="BGZK01000679">
    <property type="protein sequence ID" value="GBP55822.1"/>
    <property type="molecule type" value="Genomic_DNA"/>
</dbReference>
<accession>A0A4C1WYT0</accession>
<reference evidence="1 2" key="1">
    <citation type="journal article" date="2019" name="Commun. Biol.">
        <title>The bagworm genome reveals a unique fibroin gene that provides high tensile strength.</title>
        <authorList>
            <person name="Kono N."/>
            <person name="Nakamura H."/>
            <person name="Ohtoshi R."/>
            <person name="Tomita M."/>
            <person name="Numata K."/>
            <person name="Arakawa K."/>
        </authorList>
    </citation>
    <scope>NUCLEOTIDE SEQUENCE [LARGE SCALE GENOMIC DNA]</scope>
</reference>
<name>A0A4C1WYT0_EUMVA</name>
<evidence type="ECO:0000313" key="2">
    <source>
        <dbReference type="Proteomes" id="UP000299102"/>
    </source>
</evidence>
<organism evidence="1 2">
    <name type="scientific">Eumeta variegata</name>
    <name type="common">Bagworm moth</name>
    <name type="synonym">Eumeta japonica</name>
    <dbReference type="NCBI Taxonomy" id="151549"/>
    <lineage>
        <taxon>Eukaryota</taxon>
        <taxon>Metazoa</taxon>
        <taxon>Ecdysozoa</taxon>
        <taxon>Arthropoda</taxon>
        <taxon>Hexapoda</taxon>
        <taxon>Insecta</taxon>
        <taxon>Pterygota</taxon>
        <taxon>Neoptera</taxon>
        <taxon>Endopterygota</taxon>
        <taxon>Lepidoptera</taxon>
        <taxon>Glossata</taxon>
        <taxon>Ditrysia</taxon>
        <taxon>Tineoidea</taxon>
        <taxon>Psychidae</taxon>
        <taxon>Oiketicinae</taxon>
        <taxon>Eumeta</taxon>
    </lineage>
</organism>
<protein>
    <submittedName>
        <fullName evidence="1">Uncharacterized protein</fullName>
    </submittedName>
</protein>
<evidence type="ECO:0000313" key="1">
    <source>
        <dbReference type="EMBL" id="GBP55822.1"/>
    </source>
</evidence>
<comment type="caution">
    <text evidence="1">The sequence shown here is derived from an EMBL/GenBank/DDBJ whole genome shotgun (WGS) entry which is preliminary data.</text>
</comment>
<sequence length="105" mass="11606">MERKLFFSLCVYNDPGRLREHNELDASTVQRTKRAGVTLPDPSFFSAAFLFTALRRYRDQFHSGKVSCVVLYEPNSTSLASLRSAGTPSASTWRASSGIQSVSVA</sequence>
<keyword evidence="2" id="KW-1185">Reference proteome</keyword>
<dbReference type="AlphaFoldDB" id="A0A4C1WYT0"/>
<proteinExistence type="predicted"/>
<dbReference type="Proteomes" id="UP000299102">
    <property type="component" value="Unassembled WGS sequence"/>
</dbReference>
<gene>
    <name evidence="1" type="ORF">EVAR_38419_1</name>
</gene>